<proteinExistence type="predicted"/>
<feature type="compositionally biased region" description="Basic and acidic residues" evidence="1">
    <location>
        <begin position="34"/>
        <end position="45"/>
    </location>
</feature>
<name>A0ABM1BRF3_LIMPO</name>
<evidence type="ECO:0000313" key="2">
    <source>
        <dbReference type="Proteomes" id="UP000694941"/>
    </source>
</evidence>
<evidence type="ECO:0000313" key="3">
    <source>
        <dbReference type="RefSeq" id="XP_013787210.1"/>
    </source>
</evidence>
<sequence length="536" mass="59978">MNFTQATGSSSSSCSSNSVAPEIPVVKQPPTHLIRIEIENEESHNKNTSLPESSCSNQVETKASVSRTSDIESPQGRLYRPMKRNNKSADEEAGAPKRSKEDVPFSRSIHRSRKKVNLDLLTNKELGLRILIEKFPQRDIMELQDTLVSCEWNVKKAVCELTGEKYVPTEEVEMTHYKITEEEDKYKSLEKELTNQTELKCQAYSTKQLQGVTPSDQNFCSDGYDKKESKWLTKIHLTSSTKSYGKNSPKSLRGRCVQNPLKDFLSALKAQASSATEDLTTVNKIDEPQASSTATKLTTFKQDTSKNPSTSVKLTSTNNIAHPFSKVSTESLNESKTSQAHVTLDGTAADNIVLPVTSDKEGNALNVFNDVNSTDIHQISRSLDLLENTNLHDHLPKSLPEDGRRLSMTSVQDGSYANCHIATSDRRKVSKTSKKKKRTNIEMLSDDEDDDYKNEDVYNSEASDYCEDDDESLTPSRANVLNFFQTATVEEILTVPGCSKKKVDSILACRPFTGWDDLVSKSSNSLILMKYEFHYF</sequence>
<dbReference type="GeneID" id="106471168"/>
<feature type="region of interest" description="Disordered" evidence="1">
    <location>
        <begin position="1"/>
        <end position="108"/>
    </location>
</feature>
<gene>
    <name evidence="3" type="primary">LOC106471168</name>
</gene>
<evidence type="ECO:0000256" key="1">
    <source>
        <dbReference type="SAM" id="MobiDB-lite"/>
    </source>
</evidence>
<keyword evidence="2" id="KW-1185">Reference proteome</keyword>
<reference evidence="3" key="1">
    <citation type="submission" date="2025-08" db="UniProtKB">
        <authorList>
            <consortium name="RefSeq"/>
        </authorList>
    </citation>
    <scope>IDENTIFICATION</scope>
    <source>
        <tissue evidence="3">Muscle</tissue>
    </source>
</reference>
<feature type="compositionally biased region" description="Polar residues" evidence="1">
    <location>
        <begin position="46"/>
        <end position="72"/>
    </location>
</feature>
<feature type="compositionally biased region" description="Basic residues" evidence="1">
    <location>
        <begin position="428"/>
        <end position="438"/>
    </location>
</feature>
<dbReference type="RefSeq" id="XP_013787210.1">
    <property type="nucleotide sequence ID" value="XM_013931756.1"/>
</dbReference>
<accession>A0ABM1BRF3</accession>
<feature type="compositionally biased region" description="Basic and acidic residues" evidence="1">
    <location>
        <begin position="87"/>
        <end position="104"/>
    </location>
</feature>
<feature type="region of interest" description="Disordered" evidence="1">
    <location>
        <begin position="298"/>
        <end position="317"/>
    </location>
</feature>
<feature type="compositionally biased region" description="Acidic residues" evidence="1">
    <location>
        <begin position="444"/>
        <end position="453"/>
    </location>
</feature>
<dbReference type="Proteomes" id="UP000694941">
    <property type="component" value="Unplaced"/>
</dbReference>
<protein>
    <submittedName>
        <fullName evidence="3">Uncharacterized protein LOC106471168</fullName>
    </submittedName>
</protein>
<feature type="compositionally biased region" description="Low complexity" evidence="1">
    <location>
        <begin position="9"/>
        <end position="18"/>
    </location>
</feature>
<organism evidence="2 3">
    <name type="scientific">Limulus polyphemus</name>
    <name type="common">Atlantic horseshoe crab</name>
    <dbReference type="NCBI Taxonomy" id="6850"/>
    <lineage>
        <taxon>Eukaryota</taxon>
        <taxon>Metazoa</taxon>
        <taxon>Ecdysozoa</taxon>
        <taxon>Arthropoda</taxon>
        <taxon>Chelicerata</taxon>
        <taxon>Merostomata</taxon>
        <taxon>Xiphosura</taxon>
        <taxon>Limulidae</taxon>
        <taxon>Limulus</taxon>
    </lineage>
</organism>
<feature type="region of interest" description="Disordered" evidence="1">
    <location>
        <begin position="427"/>
        <end position="454"/>
    </location>
</feature>